<name>A0A194SDG3_RHOGW</name>
<dbReference type="PANTHER" id="PTHR34205">
    <property type="entry name" value="TRANSMEMBRANE PROTEIN"/>
    <property type="match status" value="1"/>
</dbReference>
<protein>
    <recommendedName>
        <fullName evidence="4">DUF962 domain-containing protein</fullName>
    </recommendedName>
</protein>
<evidence type="ECO:0000256" key="1">
    <source>
        <dbReference type="SAM" id="Phobius"/>
    </source>
</evidence>
<feature type="transmembrane region" description="Helical" evidence="1">
    <location>
        <begin position="49"/>
        <end position="71"/>
    </location>
</feature>
<reference evidence="2 3" key="1">
    <citation type="journal article" date="2015" name="Front. Microbiol.">
        <title>Genome sequence of the plant growth promoting endophytic yeast Rhodotorula graminis WP1.</title>
        <authorList>
            <person name="Firrincieli A."/>
            <person name="Otillar R."/>
            <person name="Salamov A."/>
            <person name="Schmutz J."/>
            <person name="Khan Z."/>
            <person name="Redman R.S."/>
            <person name="Fleck N.D."/>
            <person name="Lindquist E."/>
            <person name="Grigoriev I.V."/>
            <person name="Doty S.L."/>
        </authorList>
    </citation>
    <scope>NUCLEOTIDE SEQUENCE [LARGE SCALE GENOMIC DNA]</scope>
    <source>
        <strain evidence="2 3">WP1</strain>
    </source>
</reference>
<dbReference type="PANTHER" id="PTHR34205:SF2">
    <property type="entry name" value="DUF962 DOMAIN-CONTAINING PROTEIN"/>
    <property type="match status" value="1"/>
</dbReference>
<dbReference type="EMBL" id="KQ474073">
    <property type="protein sequence ID" value="KPV78664.1"/>
    <property type="molecule type" value="Genomic_DNA"/>
</dbReference>
<evidence type="ECO:0008006" key="4">
    <source>
        <dbReference type="Google" id="ProtNLM"/>
    </source>
</evidence>
<dbReference type="OrthoDB" id="5511466at2759"/>
<evidence type="ECO:0000313" key="3">
    <source>
        <dbReference type="Proteomes" id="UP000053890"/>
    </source>
</evidence>
<dbReference type="Proteomes" id="UP000053890">
    <property type="component" value="Unassembled WGS sequence"/>
</dbReference>
<dbReference type="GeneID" id="28974282"/>
<dbReference type="RefSeq" id="XP_018274713.1">
    <property type="nucleotide sequence ID" value="XM_018413833.1"/>
</dbReference>
<dbReference type="AlphaFoldDB" id="A0A194SDG3"/>
<sequence length="145" mass="16458">MSTLGKTGRVANPTYEPQAYAQGGYATFRSFYPYYLGEHSNAICRRLHLVGTTISLGVFTRALVAAIPLLATTKDRRLDVLRFGDDGFKSIGKLLLGGLLQGYVWAWVGHFFFEKNRPATFKHPFYSFLGDLTLWREVVTFRRRA</sequence>
<keyword evidence="1" id="KW-1133">Transmembrane helix</keyword>
<keyword evidence="1" id="KW-0472">Membrane</keyword>
<dbReference type="InterPro" id="IPR009305">
    <property type="entry name" value="Mpo1-like"/>
</dbReference>
<keyword evidence="1" id="KW-0812">Transmembrane</keyword>
<accession>A0A194SDG3</accession>
<gene>
    <name evidence="2" type="ORF">RHOBADRAFT_41208</name>
</gene>
<organism evidence="2 3">
    <name type="scientific">Rhodotorula graminis (strain WP1)</name>
    <dbReference type="NCBI Taxonomy" id="578459"/>
    <lineage>
        <taxon>Eukaryota</taxon>
        <taxon>Fungi</taxon>
        <taxon>Dikarya</taxon>
        <taxon>Basidiomycota</taxon>
        <taxon>Pucciniomycotina</taxon>
        <taxon>Microbotryomycetes</taxon>
        <taxon>Sporidiobolales</taxon>
        <taxon>Sporidiobolaceae</taxon>
        <taxon>Rhodotorula</taxon>
    </lineage>
</organism>
<dbReference type="Pfam" id="PF06127">
    <property type="entry name" value="Mpo1-like"/>
    <property type="match status" value="1"/>
</dbReference>
<dbReference type="OMA" id="FRHPLYS"/>
<keyword evidence="3" id="KW-1185">Reference proteome</keyword>
<feature type="transmembrane region" description="Helical" evidence="1">
    <location>
        <begin position="91"/>
        <end position="113"/>
    </location>
</feature>
<evidence type="ECO:0000313" key="2">
    <source>
        <dbReference type="EMBL" id="KPV78664.1"/>
    </source>
</evidence>
<proteinExistence type="predicted"/>